<evidence type="ECO:0000313" key="2">
    <source>
        <dbReference type="Proteomes" id="UP001227126"/>
    </source>
</evidence>
<organism evidence="1 2">
    <name type="scientific">Sedimentitalea xiamensis</name>
    <dbReference type="NCBI Taxonomy" id="3050037"/>
    <lineage>
        <taxon>Bacteria</taxon>
        <taxon>Pseudomonadati</taxon>
        <taxon>Pseudomonadota</taxon>
        <taxon>Alphaproteobacteria</taxon>
        <taxon>Rhodobacterales</taxon>
        <taxon>Paracoccaceae</taxon>
        <taxon>Sedimentitalea</taxon>
    </lineage>
</organism>
<proteinExistence type="predicted"/>
<dbReference type="EMBL" id="JASNJE010000080">
    <property type="protein sequence ID" value="MDK3075960.1"/>
    <property type="molecule type" value="Genomic_DNA"/>
</dbReference>
<reference evidence="1 2" key="1">
    <citation type="submission" date="2023-05" db="EMBL/GenBank/DDBJ databases">
        <title>Sedimentitalea sp. nov. JM2-8.</title>
        <authorList>
            <person name="Huang J."/>
        </authorList>
    </citation>
    <scope>NUCLEOTIDE SEQUENCE [LARGE SCALE GENOMIC DNA]</scope>
    <source>
        <strain evidence="1 2">JM2-8</strain>
    </source>
</reference>
<keyword evidence="2" id="KW-1185">Reference proteome</keyword>
<name>A0ABT7FLS2_9RHOB</name>
<dbReference type="InterPro" id="IPR009363">
    <property type="entry name" value="Phage_Mu_Gp16"/>
</dbReference>
<dbReference type="RefSeq" id="WP_284487866.1">
    <property type="nucleotide sequence ID" value="NZ_JASNJE010000080.1"/>
</dbReference>
<protein>
    <submittedName>
        <fullName evidence="1">Regulatory protein GemA</fullName>
    </submittedName>
</protein>
<sequence length="136" mass="15258">MPITRNQQKLIFVARSRLRLTEAQYRAALVEIGGVSSVTELDIEGFEALMGVFEYLGFAPATPKGRSFGDRPGMATIGQIELIRALWQEYTRGKAGEDALGKWLEHYWQVSSLRFLRKETAPRIITALKAMKARAA</sequence>
<dbReference type="Proteomes" id="UP001227126">
    <property type="component" value="Unassembled WGS sequence"/>
</dbReference>
<dbReference type="Pfam" id="PF06252">
    <property type="entry name" value="GemA"/>
    <property type="match status" value="1"/>
</dbReference>
<evidence type="ECO:0000313" key="1">
    <source>
        <dbReference type="EMBL" id="MDK3075960.1"/>
    </source>
</evidence>
<gene>
    <name evidence="1" type="ORF">QO034_23225</name>
</gene>
<comment type="caution">
    <text evidence="1">The sequence shown here is derived from an EMBL/GenBank/DDBJ whole genome shotgun (WGS) entry which is preliminary data.</text>
</comment>
<accession>A0ABT7FLS2</accession>